<evidence type="ECO:0000313" key="2">
    <source>
        <dbReference type="EMBL" id="QHS59791.1"/>
    </source>
</evidence>
<dbReference type="EMBL" id="CP048113">
    <property type="protein sequence ID" value="QHS59791.1"/>
    <property type="molecule type" value="Genomic_DNA"/>
</dbReference>
<keyword evidence="3" id="KW-1185">Reference proteome</keyword>
<dbReference type="RefSeq" id="WP_162331486.1">
    <property type="nucleotide sequence ID" value="NZ_CP048113.1"/>
</dbReference>
<accession>A0A6B9ZE64</accession>
<evidence type="ECO:0000313" key="3">
    <source>
        <dbReference type="Proteomes" id="UP000476411"/>
    </source>
</evidence>
<protein>
    <recommendedName>
        <fullName evidence="4">Lipoprotein</fullName>
    </recommendedName>
</protein>
<sequence>MKRQNLTFAKGKSTLLLMFLAAGISFGVTSCSKDDKDEATPGVTNENAAVMVSQSVTSQGGLVTQIEASTLTVSALEARKAEGGRLSDFCGKTEKDTVAFSGNGNGTSFSYALYWSYGLQCLQDIPSAFNFEANGTISLGMEKFSSSSTYASQYTLRGLGANSANWEISQKYDATGKLESKTTDMPSYTSEIHYESTDIKVSKTTHMIVSGTATAKISGKDSKGNAFSYSGMITFKGNKKATYVISGGGTFELQW</sequence>
<organism evidence="2 3">
    <name type="scientific">Chitinophaga agri</name>
    <dbReference type="NCBI Taxonomy" id="2703787"/>
    <lineage>
        <taxon>Bacteria</taxon>
        <taxon>Pseudomonadati</taxon>
        <taxon>Bacteroidota</taxon>
        <taxon>Chitinophagia</taxon>
        <taxon>Chitinophagales</taxon>
        <taxon>Chitinophagaceae</taxon>
        <taxon>Chitinophaga</taxon>
    </lineage>
</organism>
<reference evidence="2 3" key="1">
    <citation type="submission" date="2020-01" db="EMBL/GenBank/DDBJ databases">
        <title>Complete genome sequence of Chitinophaga sp. H33E-04 isolated from quinoa roots.</title>
        <authorList>
            <person name="Weon H.-Y."/>
            <person name="Lee S.A."/>
        </authorList>
    </citation>
    <scope>NUCLEOTIDE SEQUENCE [LARGE SCALE GENOMIC DNA]</scope>
    <source>
        <strain evidence="2 3">H33E-04</strain>
    </source>
</reference>
<proteinExistence type="predicted"/>
<keyword evidence="1" id="KW-0732">Signal</keyword>
<dbReference type="PROSITE" id="PS51257">
    <property type="entry name" value="PROKAR_LIPOPROTEIN"/>
    <property type="match status" value="1"/>
</dbReference>
<evidence type="ECO:0008006" key="4">
    <source>
        <dbReference type="Google" id="ProtNLM"/>
    </source>
</evidence>
<feature type="chain" id="PRO_5025373462" description="Lipoprotein" evidence="1">
    <location>
        <begin position="28"/>
        <end position="255"/>
    </location>
</feature>
<dbReference type="AlphaFoldDB" id="A0A6B9ZE64"/>
<dbReference type="KEGG" id="chih:GWR21_09360"/>
<name>A0A6B9ZE64_9BACT</name>
<dbReference type="Proteomes" id="UP000476411">
    <property type="component" value="Chromosome"/>
</dbReference>
<evidence type="ECO:0000256" key="1">
    <source>
        <dbReference type="SAM" id="SignalP"/>
    </source>
</evidence>
<feature type="signal peptide" evidence="1">
    <location>
        <begin position="1"/>
        <end position="27"/>
    </location>
</feature>
<gene>
    <name evidence="2" type="ORF">GWR21_09360</name>
</gene>